<organism evidence="1 2">
    <name type="scientific">Candidatus Sulfuritelmatomonas gaucii</name>
    <dbReference type="NCBI Taxonomy" id="2043161"/>
    <lineage>
        <taxon>Bacteria</taxon>
        <taxon>Pseudomonadati</taxon>
        <taxon>Acidobacteriota</taxon>
        <taxon>Terriglobia</taxon>
        <taxon>Terriglobales</taxon>
        <taxon>Acidobacteriaceae</taxon>
        <taxon>Candidatus Sulfuritelmatomonas</taxon>
    </lineage>
</organism>
<protein>
    <recommendedName>
        <fullName evidence="3">Lipoprotein</fullName>
    </recommendedName>
</protein>
<accession>A0A2N9L946</accession>
<proteinExistence type="predicted"/>
<gene>
    <name evidence="1" type="ORF">SBA5_250016</name>
</gene>
<dbReference type="AlphaFoldDB" id="A0A2N9L946"/>
<name>A0A2N9L946_9BACT</name>
<evidence type="ECO:0000313" key="2">
    <source>
        <dbReference type="Proteomes" id="UP000239735"/>
    </source>
</evidence>
<dbReference type="Proteomes" id="UP000239735">
    <property type="component" value="Unassembled WGS sequence"/>
</dbReference>
<dbReference type="EMBL" id="OKRB01000081">
    <property type="protein sequence ID" value="SPE19786.1"/>
    <property type="molecule type" value="Genomic_DNA"/>
</dbReference>
<sequence>MQTFARTSTIAWIIACGIGLAGCGGFVEMVSDNSGQAVQQQPASYPPEELKPVPPTPIAIQKAELDEPTWDPAWNMLIEQALPANLLSSRREKEVKPLCPQFRHLSKGQRRAFWAYFFQALAGAEAGLKPTSDVHHTQPEVDVPDLVTHLPVHQQGLLQLT</sequence>
<evidence type="ECO:0008006" key="3">
    <source>
        <dbReference type="Google" id="ProtNLM"/>
    </source>
</evidence>
<evidence type="ECO:0000313" key="1">
    <source>
        <dbReference type="EMBL" id="SPE19786.1"/>
    </source>
</evidence>
<reference evidence="2" key="1">
    <citation type="submission" date="2018-02" db="EMBL/GenBank/DDBJ databases">
        <authorList>
            <person name="Hausmann B."/>
        </authorList>
    </citation>
    <scope>NUCLEOTIDE SEQUENCE [LARGE SCALE GENOMIC DNA]</scope>
    <source>
        <strain evidence="2">Peat soil MAG SbA5</strain>
    </source>
</reference>
<dbReference type="PROSITE" id="PS51257">
    <property type="entry name" value="PROKAR_LIPOPROTEIN"/>
    <property type="match status" value="1"/>
</dbReference>